<dbReference type="InterPro" id="IPR043313">
    <property type="entry name" value="LRMDA"/>
</dbReference>
<gene>
    <name evidence="1" type="ORF">PAPYR_8681</name>
</gene>
<sequence length="195" mass="21875">MSAPLPPPSESVSLAYRQIREITPDLGRRYGNLAKHLDLSYNQISNCTGLSYFSHLESLIMDGNAITSHTNFPFMPQLHTLSVNKNQIQFLPQFVDKLRACAPKLRHFSMLNNQACPNFFNQGTPREYQDYRKFVIARLENLVMLDSSNVSPQERAEARAMFGNLQIASTGDSLATEARRYQLAASPVAPSPSPK</sequence>
<organism evidence="1 2">
    <name type="scientific">Paratrimastix pyriformis</name>
    <dbReference type="NCBI Taxonomy" id="342808"/>
    <lineage>
        <taxon>Eukaryota</taxon>
        <taxon>Metamonada</taxon>
        <taxon>Preaxostyla</taxon>
        <taxon>Paratrimastigidae</taxon>
        <taxon>Paratrimastix</taxon>
    </lineage>
</organism>
<name>A0ABQ8UCP9_9EUKA</name>
<dbReference type="PANTHER" id="PTHR46282">
    <property type="entry name" value="LEUCINE-RICH MELANOCYTE DIFFERENTIATION-ASSOCIATED PROTEIN"/>
    <property type="match status" value="1"/>
</dbReference>
<dbReference type="PROSITE" id="PS51450">
    <property type="entry name" value="LRR"/>
    <property type="match status" value="1"/>
</dbReference>
<evidence type="ECO:0000313" key="2">
    <source>
        <dbReference type="Proteomes" id="UP001141327"/>
    </source>
</evidence>
<reference evidence="1" key="1">
    <citation type="journal article" date="2022" name="bioRxiv">
        <title>Genomics of Preaxostyla Flagellates Illuminates Evolutionary Transitions and the Path Towards Mitochondrial Loss.</title>
        <authorList>
            <person name="Novak L.V.F."/>
            <person name="Treitli S.C."/>
            <person name="Pyrih J."/>
            <person name="Halakuc P."/>
            <person name="Pipaliya S.V."/>
            <person name="Vacek V."/>
            <person name="Brzon O."/>
            <person name="Soukal P."/>
            <person name="Eme L."/>
            <person name="Dacks J.B."/>
            <person name="Karnkowska A."/>
            <person name="Elias M."/>
            <person name="Hampl V."/>
        </authorList>
    </citation>
    <scope>NUCLEOTIDE SEQUENCE</scope>
    <source>
        <strain evidence="1">RCP-MX</strain>
    </source>
</reference>
<dbReference type="EMBL" id="JAPMOS010000079">
    <property type="protein sequence ID" value="KAJ4456157.1"/>
    <property type="molecule type" value="Genomic_DNA"/>
</dbReference>
<dbReference type="SUPFAM" id="SSF52058">
    <property type="entry name" value="L domain-like"/>
    <property type="match status" value="1"/>
</dbReference>
<dbReference type="InterPro" id="IPR032675">
    <property type="entry name" value="LRR_dom_sf"/>
</dbReference>
<evidence type="ECO:0000313" key="1">
    <source>
        <dbReference type="EMBL" id="KAJ4456157.1"/>
    </source>
</evidence>
<dbReference type="Gene3D" id="3.80.10.10">
    <property type="entry name" value="Ribonuclease Inhibitor"/>
    <property type="match status" value="1"/>
</dbReference>
<comment type="caution">
    <text evidence="1">The sequence shown here is derived from an EMBL/GenBank/DDBJ whole genome shotgun (WGS) entry which is preliminary data.</text>
</comment>
<keyword evidence="2" id="KW-1185">Reference proteome</keyword>
<dbReference type="Proteomes" id="UP001141327">
    <property type="component" value="Unassembled WGS sequence"/>
</dbReference>
<proteinExistence type="predicted"/>
<dbReference type="InterPro" id="IPR001611">
    <property type="entry name" value="Leu-rich_rpt"/>
</dbReference>
<dbReference type="PANTHER" id="PTHR46282:SF1">
    <property type="entry name" value="LEUCINE-RICH REPEAT-CONTAINING PROTEIN 72-LIKE"/>
    <property type="match status" value="1"/>
</dbReference>
<protein>
    <submittedName>
        <fullName evidence="1">Leucine-rich melanocyte differentiation-associated protein</fullName>
    </submittedName>
</protein>
<accession>A0ABQ8UCP9</accession>
<dbReference type="Pfam" id="PF14580">
    <property type="entry name" value="LRR_9"/>
    <property type="match status" value="1"/>
</dbReference>